<dbReference type="SUPFAM" id="SSF56496">
    <property type="entry name" value="Fibrinogen C-terminal domain-like"/>
    <property type="match status" value="1"/>
</dbReference>
<reference evidence="13" key="3">
    <citation type="submission" date="2025-09" db="UniProtKB">
        <authorList>
            <consortium name="Ensembl"/>
        </authorList>
    </citation>
    <scope>IDENTIFICATION</scope>
</reference>
<protein>
    <submittedName>
        <fullName evidence="13">Uncharacterized protein</fullName>
    </submittedName>
</protein>
<reference evidence="13" key="2">
    <citation type="submission" date="2025-08" db="UniProtKB">
        <authorList>
            <consortium name="Ensembl"/>
        </authorList>
    </citation>
    <scope>IDENTIFICATION</scope>
</reference>
<dbReference type="InterPro" id="IPR036056">
    <property type="entry name" value="Fibrinogen-like_C"/>
</dbReference>
<evidence type="ECO:0000256" key="5">
    <source>
        <dbReference type="ARBA" id="ARBA00022729"/>
    </source>
</evidence>
<dbReference type="Pfam" id="PF00147">
    <property type="entry name" value="Fibrinogen_C"/>
    <property type="match status" value="1"/>
</dbReference>
<dbReference type="PANTHER" id="PTHR19143:SF433">
    <property type="entry name" value="FICOLIN-2"/>
    <property type="match status" value="1"/>
</dbReference>
<organism evidence="13 14">
    <name type="scientific">Chrysemys picta bellii</name>
    <name type="common">Western painted turtle</name>
    <name type="synonym">Emys bellii</name>
    <dbReference type="NCBI Taxonomy" id="8478"/>
    <lineage>
        <taxon>Eukaryota</taxon>
        <taxon>Metazoa</taxon>
        <taxon>Chordata</taxon>
        <taxon>Craniata</taxon>
        <taxon>Vertebrata</taxon>
        <taxon>Euteleostomi</taxon>
        <taxon>Archelosauria</taxon>
        <taxon>Testudinata</taxon>
        <taxon>Testudines</taxon>
        <taxon>Cryptodira</taxon>
        <taxon>Durocryptodira</taxon>
        <taxon>Testudinoidea</taxon>
        <taxon>Emydidae</taxon>
        <taxon>Chrysemys</taxon>
    </lineage>
</organism>
<dbReference type="CDD" id="cd00087">
    <property type="entry name" value="FReD"/>
    <property type="match status" value="1"/>
</dbReference>
<keyword evidence="11" id="KW-1015">Disulfide bond</keyword>
<evidence type="ECO:0000256" key="8">
    <source>
        <dbReference type="ARBA" id="ARBA00022837"/>
    </source>
</evidence>
<keyword evidence="12" id="KW-0325">Glycoprotein</keyword>
<accession>A0A8C3IMP4</accession>
<dbReference type="Pfam" id="PF01391">
    <property type="entry name" value="Collagen"/>
    <property type="match status" value="1"/>
</dbReference>
<dbReference type="PROSITE" id="PS51406">
    <property type="entry name" value="FIBRINOGEN_C_2"/>
    <property type="match status" value="1"/>
</dbReference>
<dbReference type="GO" id="GO:0005581">
    <property type="term" value="C:collagen trimer"/>
    <property type="evidence" value="ECO:0007669"/>
    <property type="project" value="UniProtKB-KW"/>
</dbReference>
<dbReference type="FunFam" id="3.90.215.10:FF:000001">
    <property type="entry name" value="Tenascin isoform 1"/>
    <property type="match status" value="1"/>
</dbReference>
<name>A0A8C3IMP4_CHRPI</name>
<evidence type="ECO:0000256" key="6">
    <source>
        <dbReference type="ARBA" id="ARBA00022734"/>
    </source>
</evidence>
<proteinExistence type="predicted"/>
<evidence type="ECO:0000256" key="11">
    <source>
        <dbReference type="ARBA" id="ARBA00023157"/>
    </source>
</evidence>
<dbReference type="Gene3D" id="3.90.215.10">
    <property type="entry name" value="Gamma Fibrinogen, chain A, domain 1"/>
    <property type="match status" value="1"/>
</dbReference>
<comment type="subcellular location">
    <subcellularLocation>
        <location evidence="1">Secreted</location>
    </subcellularLocation>
</comment>
<dbReference type="PANTHER" id="PTHR19143">
    <property type="entry name" value="FIBRINOGEN/TENASCIN/ANGIOPOEITIN"/>
    <property type="match status" value="1"/>
</dbReference>
<evidence type="ECO:0000256" key="10">
    <source>
        <dbReference type="ARBA" id="ARBA00023119"/>
    </source>
</evidence>
<dbReference type="GO" id="GO:0005102">
    <property type="term" value="F:signaling receptor binding"/>
    <property type="evidence" value="ECO:0007669"/>
    <property type="project" value="TreeGrafter"/>
</dbReference>
<evidence type="ECO:0000256" key="4">
    <source>
        <dbReference type="ARBA" id="ARBA00022723"/>
    </source>
</evidence>
<keyword evidence="14" id="KW-1185">Reference proteome</keyword>
<dbReference type="GO" id="GO:0030246">
    <property type="term" value="F:carbohydrate binding"/>
    <property type="evidence" value="ECO:0007669"/>
    <property type="project" value="UniProtKB-KW"/>
</dbReference>
<keyword evidence="10" id="KW-0176">Collagen</keyword>
<dbReference type="Ensembl" id="ENSCPBT00000042500.1">
    <property type="protein sequence ID" value="ENSCPBP00000036229.1"/>
    <property type="gene ID" value="ENSCPBG00000025175.1"/>
</dbReference>
<dbReference type="Proteomes" id="UP000694380">
    <property type="component" value="Chromosome 3"/>
</dbReference>
<evidence type="ECO:0000313" key="13">
    <source>
        <dbReference type="Ensembl" id="ENSCPBP00000036229.1"/>
    </source>
</evidence>
<keyword evidence="5" id="KW-0732">Signal</keyword>
<dbReference type="GO" id="GO:0046872">
    <property type="term" value="F:metal ion binding"/>
    <property type="evidence" value="ECO:0007669"/>
    <property type="project" value="UniProtKB-KW"/>
</dbReference>
<keyword evidence="2" id="KW-0964">Secreted</keyword>
<evidence type="ECO:0000313" key="14">
    <source>
        <dbReference type="Proteomes" id="UP000694380"/>
    </source>
</evidence>
<keyword evidence="8" id="KW-0106">Calcium</keyword>
<evidence type="ECO:0000256" key="2">
    <source>
        <dbReference type="ARBA" id="ARBA00022525"/>
    </source>
</evidence>
<dbReference type="GO" id="GO:0001867">
    <property type="term" value="P:complement activation, lectin pathway"/>
    <property type="evidence" value="ECO:0007669"/>
    <property type="project" value="TreeGrafter"/>
</dbReference>
<dbReference type="GeneTree" id="ENSGT00940000163282"/>
<dbReference type="InterPro" id="IPR002181">
    <property type="entry name" value="Fibrinogen_a/b/g_C_dom"/>
</dbReference>
<evidence type="ECO:0000256" key="1">
    <source>
        <dbReference type="ARBA" id="ARBA00004613"/>
    </source>
</evidence>
<dbReference type="KEGG" id="cpic:101953261"/>
<evidence type="ECO:0000256" key="7">
    <source>
        <dbReference type="ARBA" id="ARBA00022737"/>
    </source>
</evidence>
<keyword evidence="4" id="KW-0479">Metal-binding</keyword>
<evidence type="ECO:0000256" key="9">
    <source>
        <dbReference type="ARBA" id="ARBA00022859"/>
    </source>
</evidence>
<dbReference type="GO" id="GO:0005615">
    <property type="term" value="C:extracellular space"/>
    <property type="evidence" value="ECO:0007669"/>
    <property type="project" value="TreeGrafter"/>
</dbReference>
<keyword evidence="3" id="KW-0399">Innate immunity</keyword>
<evidence type="ECO:0000256" key="3">
    <source>
        <dbReference type="ARBA" id="ARBA00022588"/>
    </source>
</evidence>
<dbReference type="GO" id="GO:0003823">
    <property type="term" value="F:antigen binding"/>
    <property type="evidence" value="ECO:0007669"/>
    <property type="project" value="TreeGrafter"/>
</dbReference>
<dbReference type="InterPro" id="IPR014716">
    <property type="entry name" value="Fibrinogen_a/b/g_C_1"/>
</dbReference>
<reference evidence="13" key="1">
    <citation type="journal article" date="2015" name="Genome Biol. Evol.">
        <title>Physical Mapping and Refinement of the Painted Turtle Genome (Chrysemys picta) Inform Amniote Genome Evolution and Challenge Turtle-Bird Chromosomal Conservation.</title>
        <authorList>
            <person name="Badenhorst D."/>
            <person name="Hillier L.W."/>
            <person name="Literman R."/>
            <person name="Montiel E.E."/>
            <person name="Radhakrishnan S."/>
            <person name="Shen Y."/>
            <person name="Minx P."/>
            <person name="Janes D.E."/>
            <person name="Warren W.C."/>
            <person name="Edwards S.V."/>
            <person name="Valenzuela N."/>
        </authorList>
    </citation>
    <scope>NUCLEOTIDE SEQUENCE [LARGE SCALE GENOMIC DNA]</scope>
</reference>
<dbReference type="AlphaFoldDB" id="A0A8C3IMP4"/>
<keyword evidence="7" id="KW-0677">Repeat</keyword>
<evidence type="ECO:0000256" key="12">
    <source>
        <dbReference type="ARBA" id="ARBA00023180"/>
    </source>
</evidence>
<sequence length="356" mass="38663">MDQMLIREEAKWSLQLQSPAPAMGRAAQQTLTALLCIAAAVCMGEDSCPEVKIVGLNGSDKLAVLQGCPGMAGAAGPKGEPGAVGMKGDRGAMGIPGKAGPAGEKGEKGVVGFPGLQGIKGEPGAPAKIALKDLEDAACKEGLRNCKELLAKGNILSGWYTIYPKGCTAMRVLCDMDTDGGGWIVFQRRADGSVDFFRDWDSYKRGFGSSLTEFWLGNDNIHLLTSLGTNELRIDLRDFENNHVFAKYKSFKILGETEKYKLILGDFINSTAGDSLAAHRNNFFTTKDRDNDLSSSNCATHFKGGWWYRKCHDSNLNGMYWLGAHNSSGDGINWHASRGVKYSFKLSEMKFRPVQQ</sequence>
<dbReference type="OrthoDB" id="7735550at2759"/>
<dbReference type="InterPro" id="IPR008160">
    <property type="entry name" value="Collagen"/>
</dbReference>
<dbReference type="InterPro" id="IPR050373">
    <property type="entry name" value="Fibrinogen_C-term_domain"/>
</dbReference>
<dbReference type="SMART" id="SM00186">
    <property type="entry name" value="FBG"/>
    <property type="match status" value="1"/>
</dbReference>
<keyword evidence="6" id="KW-0430">Lectin</keyword>
<dbReference type="GO" id="GO:0097367">
    <property type="term" value="F:carbohydrate derivative binding"/>
    <property type="evidence" value="ECO:0007669"/>
    <property type="project" value="TreeGrafter"/>
</dbReference>
<dbReference type="NCBIfam" id="NF040941">
    <property type="entry name" value="GGGWT_bact"/>
    <property type="match status" value="1"/>
</dbReference>
<dbReference type="InterPro" id="IPR020837">
    <property type="entry name" value="Fibrinogen_CS"/>
</dbReference>
<dbReference type="PROSITE" id="PS00514">
    <property type="entry name" value="FIBRINOGEN_C_1"/>
    <property type="match status" value="1"/>
</dbReference>
<keyword evidence="9" id="KW-0391">Immunity</keyword>